<dbReference type="SUPFAM" id="SSF51735">
    <property type="entry name" value="NAD(P)-binding Rossmann-fold domains"/>
    <property type="match status" value="1"/>
</dbReference>
<gene>
    <name evidence="3" type="ORF">BAL341_3255</name>
</gene>
<comment type="similarity">
    <text evidence="1">Belongs to the short-chain dehydrogenases/reductases (SDR) family.</text>
</comment>
<dbReference type="InterPro" id="IPR002347">
    <property type="entry name" value="SDR_fam"/>
</dbReference>
<dbReference type="PANTHER" id="PTHR43899">
    <property type="entry name" value="RH59310P"/>
    <property type="match status" value="1"/>
</dbReference>
<reference evidence="3" key="1">
    <citation type="submission" date="2019-04" db="EMBL/GenBank/DDBJ databases">
        <authorList>
            <person name="Brambilla D."/>
        </authorList>
    </citation>
    <scope>NUCLEOTIDE SEQUENCE</scope>
    <source>
        <strain evidence="3">BAL1</strain>
    </source>
</reference>
<evidence type="ECO:0000256" key="2">
    <source>
        <dbReference type="ARBA" id="ARBA00023002"/>
    </source>
</evidence>
<protein>
    <submittedName>
        <fullName evidence="3">Oxidoreductase, short-chain dehydrogenase/reductase family</fullName>
    </submittedName>
</protein>
<dbReference type="InterPro" id="IPR051019">
    <property type="entry name" value="VLCFA-Steroid_DH"/>
</dbReference>
<organism evidence="3">
    <name type="scientific">Rheinheimera sp. BAL341</name>
    <dbReference type="NCBI Taxonomy" id="1708203"/>
    <lineage>
        <taxon>Bacteria</taxon>
        <taxon>Pseudomonadati</taxon>
        <taxon>Pseudomonadota</taxon>
        <taxon>Gammaproteobacteria</taxon>
        <taxon>Chromatiales</taxon>
        <taxon>Chromatiaceae</taxon>
        <taxon>Rheinheimera</taxon>
    </lineage>
</organism>
<proteinExistence type="inferred from homology"/>
<dbReference type="Gene3D" id="3.40.50.720">
    <property type="entry name" value="NAD(P)-binding Rossmann-like Domain"/>
    <property type="match status" value="1"/>
</dbReference>
<name>A0A486XXA0_9GAMM</name>
<evidence type="ECO:0000256" key="1">
    <source>
        <dbReference type="ARBA" id="ARBA00006484"/>
    </source>
</evidence>
<dbReference type="GO" id="GO:0016491">
    <property type="term" value="F:oxidoreductase activity"/>
    <property type="evidence" value="ECO:0007669"/>
    <property type="project" value="UniProtKB-KW"/>
</dbReference>
<dbReference type="PANTHER" id="PTHR43899:SF13">
    <property type="entry name" value="RH59310P"/>
    <property type="match status" value="1"/>
</dbReference>
<accession>A0A486XXA0</accession>
<dbReference type="AlphaFoldDB" id="A0A486XXA0"/>
<dbReference type="PRINTS" id="PR00081">
    <property type="entry name" value="GDHRDH"/>
</dbReference>
<evidence type="ECO:0000313" key="3">
    <source>
        <dbReference type="EMBL" id="VHO06219.1"/>
    </source>
</evidence>
<dbReference type="Pfam" id="PF00106">
    <property type="entry name" value="adh_short"/>
    <property type="match status" value="1"/>
</dbReference>
<dbReference type="InterPro" id="IPR036291">
    <property type="entry name" value="NAD(P)-bd_dom_sf"/>
</dbReference>
<sequence length="274" mass="29665">MNNIQLVNKYGIWAVVTGASSGIGRAFASELAANGFNLVLVARRKPELFQLSSELEHTFGVEARVLALDLSDRSANEQLMMECEALDIGLLVAAAGFGTSGRFIDAELVDELDMVDVNCRAVTEQVHYFARRFARNKKGGIVLLSSIVAFQGVPKSSNYAASKAYIQTLAEGLYYELKPYNVDVLAVAPGPVDSGFAERARLSPGKMETPDIVAKQSMAALGTRITVRPGSLAKLLNFLLTVPRYFRIRIMALVMAGMTKPQLKSGTVGERGTK</sequence>
<dbReference type="PIRSF" id="PIRSF000126">
    <property type="entry name" value="11-beta-HSD1"/>
    <property type="match status" value="1"/>
</dbReference>
<keyword evidence="2" id="KW-0560">Oxidoreductase</keyword>
<dbReference type="EMBL" id="CAAJGR010000025">
    <property type="protein sequence ID" value="VHO06219.1"/>
    <property type="molecule type" value="Genomic_DNA"/>
</dbReference>